<gene>
    <name evidence="2" type="ORF">A4W93_25030</name>
</gene>
<dbReference type="PRINTS" id="PR00412">
    <property type="entry name" value="EPOXHYDRLASE"/>
</dbReference>
<proteinExistence type="predicted"/>
<dbReference type="PANTHER" id="PTHR43329">
    <property type="entry name" value="EPOXIDE HYDROLASE"/>
    <property type="match status" value="1"/>
</dbReference>
<reference evidence="2 3" key="1">
    <citation type="submission" date="2016-04" db="EMBL/GenBank/DDBJ databases">
        <title>Complete genome sequence of natural rubber-degrading, novel Gram-negative bacterium, Rhizobacter gummiphilus strain NS21.</title>
        <authorList>
            <person name="Tabata M."/>
            <person name="Kasai D."/>
            <person name="Fukuda M."/>
        </authorList>
    </citation>
    <scope>NUCLEOTIDE SEQUENCE [LARGE SCALE GENOMIC DNA]</scope>
    <source>
        <strain evidence="2 3">NS21</strain>
    </source>
</reference>
<organism evidence="2 3">
    <name type="scientific">Piscinibacter gummiphilus</name>
    <dbReference type="NCBI Taxonomy" id="946333"/>
    <lineage>
        <taxon>Bacteria</taxon>
        <taxon>Pseudomonadati</taxon>
        <taxon>Pseudomonadota</taxon>
        <taxon>Betaproteobacteria</taxon>
        <taxon>Burkholderiales</taxon>
        <taxon>Sphaerotilaceae</taxon>
        <taxon>Piscinibacter</taxon>
    </lineage>
</organism>
<name>A0A1W6LF70_9BURK</name>
<dbReference type="Gene3D" id="3.40.50.1820">
    <property type="entry name" value="alpha/beta hydrolase"/>
    <property type="match status" value="1"/>
</dbReference>
<evidence type="ECO:0000313" key="3">
    <source>
        <dbReference type="Proteomes" id="UP000193427"/>
    </source>
</evidence>
<accession>A0A1W6LF70</accession>
<dbReference type="KEGG" id="rgu:A4W93_25030"/>
<keyword evidence="3" id="KW-1185">Reference proteome</keyword>
<dbReference type="Pfam" id="PF00561">
    <property type="entry name" value="Abhydrolase_1"/>
    <property type="match status" value="1"/>
</dbReference>
<dbReference type="SUPFAM" id="SSF53474">
    <property type="entry name" value="alpha/beta-Hydrolases"/>
    <property type="match status" value="1"/>
</dbReference>
<dbReference type="OrthoDB" id="2987348at2"/>
<evidence type="ECO:0000313" key="2">
    <source>
        <dbReference type="EMBL" id="ARN22911.1"/>
    </source>
</evidence>
<dbReference type="InterPro" id="IPR029058">
    <property type="entry name" value="AB_hydrolase_fold"/>
</dbReference>
<dbReference type="EMBL" id="CP015118">
    <property type="protein sequence ID" value="ARN22911.1"/>
    <property type="molecule type" value="Genomic_DNA"/>
</dbReference>
<dbReference type="InterPro" id="IPR000639">
    <property type="entry name" value="Epox_hydrolase-like"/>
</dbReference>
<keyword evidence="1 2" id="KW-0378">Hydrolase</keyword>
<dbReference type="Proteomes" id="UP000193427">
    <property type="component" value="Chromosome"/>
</dbReference>
<dbReference type="InterPro" id="IPR000073">
    <property type="entry name" value="AB_hydrolase_1"/>
</dbReference>
<dbReference type="GO" id="GO:0016787">
    <property type="term" value="F:hydrolase activity"/>
    <property type="evidence" value="ECO:0007669"/>
    <property type="project" value="UniProtKB-KW"/>
</dbReference>
<evidence type="ECO:0000256" key="1">
    <source>
        <dbReference type="ARBA" id="ARBA00022801"/>
    </source>
</evidence>
<dbReference type="AlphaFoldDB" id="A0A1W6LF70"/>
<dbReference type="STRING" id="946333.A4W93_25030"/>
<protein>
    <submittedName>
        <fullName evidence="2">Alpha/beta hydrolase</fullName>
    </submittedName>
</protein>
<dbReference type="RefSeq" id="WP_085753220.1">
    <property type="nucleotide sequence ID" value="NZ_BSPR01000015.1"/>
</dbReference>
<sequence>MTITVQDITLPHGITLSCRVTGPEDAPVLMFLHGFPEAAFVWDPLLEHFAGRYRCVAPNLRGYERSSTPAGVEPYRAKHLIGDIRALVGAFGGRLAALVAHDWGGAVAWTFTAAFPALVERLFIVNSPHPAVFLRELLGNPVQQAASAYMNDFNEPGSEDRLAADDFAMLWHLFDRSGATDPDHPGGGWLTDEVRAQYRAVWSVGLTGPVNYYRASPLRPPTGPDSAVRSVVFPPEAVTIRVPVHVVWGEADRALPPSLLDGLEAFVPDLTVVRIPGATHWIVHEMPGRIAAEIETALAR</sequence>